<dbReference type="AlphaFoldDB" id="A0A9P1CHZ4"/>
<protein>
    <submittedName>
        <fullName evidence="3">Uncharacterized protein</fullName>
    </submittedName>
</protein>
<evidence type="ECO:0000313" key="4">
    <source>
        <dbReference type="EMBL" id="CAL1130543.1"/>
    </source>
</evidence>
<reference evidence="4" key="2">
    <citation type="submission" date="2024-04" db="EMBL/GenBank/DDBJ databases">
        <authorList>
            <person name="Chen Y."/>
            <person name="Shah S."/>
            <person name="Dougan E. K."/>
            <person name="Thang M."/>
            <person name="Chan C."/>
        </authorList>
    </citation>
    <scope>NUCLEOTIDE SEQUENCE [LARGE SCALE GENOMIC DNA]</scope>
</reference>
<reference evidence="3" key="1">
    <citation type="submission" date="2022-10" db="EMBL/GenBank/DDBJ databases">
        <authorList>
            <person name="Chen Y."/>
            <person name="Dougan E. K."/>
            <person name="Chan C."/>
            <person name="Rhodes N."/>
            <person name="Thang M."/>
        </authorList>
    </citation>
    <scope>NUCLEOTIDE SEQUENCE</scope>
</reference>
<dbReference type="Proteomes" id="UP001152797">
    <property type="component" value="Unassembled WGS sequence"/>
</dbReference>
<dbReference type="EMBL" id="CAMXCT010000324">
    <property type="protein sequence ID" value="CAI3977168.1"/>
    <property type="molecule type" value="Genomic_DNA"/>
</dbReference>
<proteinExistence type="predicted"/>
<keyword evidence="5" id="KW-1185">Reference proteome</keyword>
<evidence type="ECO:0000313" key="5">
    <source>
        <dbReference type="Proteomes" id="UP001152797"/>
    </source>
</evidence>
<evidence type="ECO:0000313" key="2">
    <source>
        <dbReference type="EMBL" id="CAI3977168.1"/>
    </source>
</evidence>
<feature type="compositionally biased region" description="Polar residues" evidence="1">
    <location>
        <begin position="8"/>
        <end position="27"/>
    </location>
</feature>
<dbReference type="EMBL" id="CAMXCT020000324">
    <property type="protein sequence ID" value="CAL1130543.1"/>
    <property type="molecule type" value="Genomic_DNA"/>
</dbReference>
<name>A0A9P1CHZ4_9DINO</name>
<sequence>MASERSRTGPSSRRAQPYQERTSTWTTAEAPWFAGRRGTTSEATPPPDRPVFAIVDYMSLRDFAVDFEELTPSNFENATLQELEAIFTFTQQYSAEVAHQMPVGNIRFGVCHNLWRQFNLRVATSDVELRYQDLDGDTFQVSNDTTIVELLDTYRPEWRIRQSDFLSSATFVGATQPFLLRLSCHKYRPGIILP</sequence>
<feature type="region of interest" description="Disordered" evidence="1">
    <location>
        <begin position="1"/>
        <end position="47"/>
    </location>
</feature>
<dbReference type="EMBL" id="CAMXCT030001660">
    <property type="protein sequence ID" value="CAL4779316.1"/>
    <property type="molecule type" value="Genomic_DNA"/>
</dbReference>
<accession>A0A9P1CHZ4</accession>
<evidence type="ECO:0000313" key="3">
    <source>
        <dbReference type="EMBL" id="CAI3992004.1"/>
    </source>
</evidence>
<comment type="caution">
    <text evidence="3">The sequence shown here is derived from an EMBL/GenBank/DDBJ whole genome shotgun (WGS) entry which is preliminary data.</text>
</comment>
<organism evidence="3">
    <name type="scientific">Cladocopium goreaui</name>
    <dbReference type="NCBI Taxonomy" id="2562237"/>
    <lineage>
        <taxon>Eukaryota</taxon>
        <taxon>Sar</taxon>
        <taxon>Alveolata</taxon>
        <taxon>Dinophyceae</taxon>
        <taxon>Suessiales</taxon>
        <taxon>Symbiodiniaceae</taxon>
        <taxon>Cladocopium</taxon>
    </lineage>
</organism>
<dbReference type="EMBL" id="CAMXCT020001660">
    <property type="protein sequence ID" value="CAL1145379.1"/>
    <property type="molecule type" value="Genomic_DNA"/>
</dbReference>
<gene>
    <name evidence="3" type="ORF">C1SCF055_LOCUS18863</name>
    <name evidence="2" type="ORF">C1SCF055_LOCUS5331</name>
</gene>
<evidence type="ECO:0000256" key="1">
    <source>
        <dbReference type="SAM" id="MobiDB-lite"/>
    </source>
</evidence>
<dbReference type="EMBL" id="CAMXCT030000324">
    <property type="protein sequence ID" value="CAL4764480.1"/>
    <property type="molecule type" value="Genomic_DNA"/>
</dbReference>
<dbReference type="EMBL" id="CAMXCT010001660">
    <property type="protein sequence ID" value="CAI3992004.1"/>
    <property type="molecule type" value="Genomic_DNA"/>
</dbReference>